<evidence type="ECO:0000256" key="1">
    <source>
        <dbReference type="SAM" id="MobiDB-lite"/>
    </source>
</evidence>
<organism evidence="3 4">
    <name type="scientific">Streptomonospora alba</name>
    <dbReference type="NCBI Taxonomy" id="183763"/>
    <lineage>
        <taxon>Bacteria</taxon>
        <taxon>Bacillati</taxon>
        <taxon>Actinomycetota</taxon>
        <taxon>Actinomycetes</taxon>
        <taxon>Streptosporangiales</taxon>
        <taxon>Nocardiopsidaceae</taxon>
        <taxon>Streptomonospora</taxon>
    </lineage>
</organism>
<sequence>MSKSDHTGRGRRRARRDAPTRAPRERYEADDVRTDSDFDADAGPSRRGGRSTASRGGGVATAARPDTEEAESEGARGGRSAGRGRRGGAGQSRRGGRSGSPVDPVAKFSASALRRVSVLGDRPSQVVYNLAEQSTRTYGTRILAILLVLCLTALVALLGVLTYQLATDTVEGTGSGGSSAIVAPPEGHSTLVPELYQAQPQDDAFEPIAERPEGAGPIPEDDLFGSDTEELELDGQKLVRDQSQTTDTCTSMVWGEGVAESLVEGECTSAASAVYLDSDTEYIAQFNLFDLSSQDSAASVAEALNPDEASTAPGFLLPQKGGVDGLHKDYSQATAQVMGHYLAVYWVARTDGAEPGDDDTLSTLNVAAMNASTWVYRQVGEAEQK</sequence>
<keyword evidence="2" id="KW-0812">Transmembrane</keyword>
<comment type="caution">
    <text evidence="3">The sequence shown here is derived from an EMBL/GenBank/DDBJ whole genome shotgun (WGS) entry which is preliminary data.</text>
</comment>
<evidence type="ECO:0000256" key="2">
    <source>
        <dbReference type="SAM" id="Phobius"/>
    </source>
</evidence>
<keyword evidence="2" id="KW-1133">Transmembrane helix</keyword>
<keyword evidence="4" id="KW-1185">Reference proteome</keyword>
<dbReference type="RefSeq" id="WP_040275735.1">
    <property type="nucleotide sequence ID" value="NZ_JROO01000039.1"/>
</dbReference>
<feature type="region of interest" description="Disordered" evidence="1">
    <location>
        <begin position="1"/>
        <end position="104"/>
    </location>
</feature>
<dbReference type="Proteomes" id="UP000031675">
    <property type="component" value="Unassembled WGS sequence"/>
</dbReference>
<protein>
    <submittedName>
        <fullName evidence="3">Uncharacterized protein</fullName>
    </submittedName>
</protein>
<evidence type="ECO:0000313" key="4">
    <source>
        <dbReference type="Proteomes" id="UP000031675"/>
    </source>
</evidence>
<accession>A0A0C2JEI3</accession>
<dbReference type="STRING" id="183763.LP52_19685"/>
<feature type="compositionally biased region" description="Low complexity" evidence="1">
    <location>
        <begin position="42"/>
        <end position="54"/>
    </location>
</feature>
<dbReference type="OrthoDB" id="3421991at2"/>
<dbReference type="EMBL" id="JROO01000039">
    <property type="protein sequence ID" value="KIH97330.1"/>
    <property type="molecule type" value="Genomic_DNA"/>
</dbReference>
<proteinExistence type="predicted"/>
<feature type="compositionally biased region" description="Basic and acidic residues" evidence="1">
    <location>
        <begin position="16"/>
        <end position="36"/>
    </location>
</feature>
<keyword evidence="2" id="KW-0472">Membrane</keyword>
<gene>
    <name evidence="3" type="ORF">LP52_19685</name>
</gene>
<evidence type="ECO:0000313" key="3">
    <source>
        <dbReference type="EMBL" id="KIH97330.1"/>
    </source>
</evidence>
<dbReference type="AlphaFoldDB" id="A0A0C2JEI3"/>
<feature type="transmembrane region" description="Helical" evidence="2">
    <location>
        <begin position="142"/>
        <end position="163"/>
    </location>
</feature>
<reference evidence="4" key="1">
    <citation type="journal article" date="2015" name="Chem. Biol.">
        <title>Structure, bioactivity, and resistance mechanism of streptomonomicin, an unusual lasso Peptide from an understudied halophilic actinomycete.</title>
        <authorList>
            <person name="Metelev M."/>
            <person name="Tietz J.I."/>
            <person name="Melby J.O."/>
            <person name="Blair P.M."/>
            <person name="Zhu L."/>
            <person name="Livnat I."/>
            <person name="Severinov K."/>
            <person name="Mitchell D.A."/>
        </authorList>
    </citation>
    <scope>NUCLEOTIDE SEQUENCE [LARGE SCALE GENOMIC DNA]</scope>
    <source>
        <strain evidence="4">YIM 90003</strain>
    </source>
</reference>
<name>A0A0C2JEI3_9ACTN</name>